<evidence type="ECO:0000313" key="2">
    <source>
        <dbReference type="Proteomes" id="UP000321892"/>
    </source>
</evidence>
<proteinExistence type="predicted"/>
<dbReference type="OrthoDB" id="81174at2"/>
<dbReference type="KEGG" id="lhf:JCM16775_2212"/>
<keyword evidence="2" id="KW-1185">Reference proteome</keyword>
<evidence type="ECO:0000313" key="1">
    <source>
        <dbReference type="EMBL" id="BBM39495.1"/>
    </source>
</evidence>
<dbReference type="Proteomes" id="UP000321892">
    <property type="component" value="Chromosome"/>
</dbReference>
<name>A0A510JMF0_9FUSO</name>
<organism evidence="1 2">
    <name type="scientific">Leptotrichia hofstadii</name>
    <dbReference type="NCBI Taxonomy" id="157688"/>
    <lineage>
        <taxon>Bacteria</taxon>
        <taxon>Fusobacteriati</taxon>
        <taxon>Fusobacteriota</taxon>
        <taxon>Fusobacteriia</taxon>
        <taxon>Fusobacteriales</taxon>
        <taxon>Leptotrichiaceae</taxon>
        <taxon>Leptotrichia</taxon>
    </lineage>
</organism>
<reference evidence="1 2" key="1">
    <citation type="submission" date="2019-07" db="EMBL/GenBank/DDBJ databases">
        <title>Complete Genome Sequence of Leptotrichia hofstadii Strain JCM16775.</title>
        <authorList>
            <person name="Watanabe S."/>
            <person name="Cui L."/>
        </authorList>
    </citation>
    <scope>NUCLEOTIDE SEQUENCE [LARGE SCALE GENOMIC DNA]</scope>
    <source>
        <strain evidence="1 2">JCM16775</strain>
    </source>
</reference>
<dbReference type="AlphaFoldDB" id="A0A510JMF0"/>
<gene>
    <name evidence="1" type="ORF">JCM16775_2212</name>
</gene>
<sequence length="152" mass="17504">MKKLLLAGLLIGSFAFGQQITVKKGSYCTGFSSIGGDFGNGTGDYFRFYDTCNINGTEYKDVALAYNWVRGYNLDASKFFNKKLKSSHKTYINQGAKLEFYKNRELDLRGWGVSKRADFEFENTGYNNKTVKNYFEFENINYKKLPFTDEIK</sequence>
<dbReference type="RefSeq" id="WP_026745751.1">
    <property type="nucleotide sequence ID" value="NZ_AP019823.1"/>
</dbReference>
<protein>
    <submittedName>
        <fullName evidence="1">Uncharacterized protein</fullName>
    </submittedName>
</protein>
<dbReference type="EMBL" id="AP019823">
    <property type="protein sequence ID" value="BBM39495.1"/>
    <property type="molecule type" value="Genomic_DNA"/>
</dbReference>
<accession>A0A510JMF0</accession>